<accession>A0A7S3LS62</accession>
<proteinExistence type="predicted"/>
<dbReference type="AlphaFoldDB" id="A0A7S3LS62"/>
<protein>
    <submittedName>
        <fullName evidence="1">Uncharacterized protein</fullName>
    </submittedName>
</protein>
<gene>
    <name evidence="1" type="ORF">ASTO00021_LOCUS9418</name>
</gene>
<dbReference type="GO" id="GO:0008684">
    <property type="term" value="F:2-oxopent-4-enoate hydratase activity"/>
    <property type="evidence" value="ECO:0007669"/>
    <property type="project" value="TreeGrafter"/>
</dbReference>
<dbReference type="EMBL" id="HBIN01012509">
    <property type="protein sequence ID" value="CAE0439198.1"/>
    <property type="molecule type" value="Transcribed_RNA"/>
</dbReference>
<dbReference type="Gene3D" id="3.90.850.10">
    <property type="entry name" value="Fumarylacetoacetase-like, C-terminal domain"/>
    <property type="match status" value="1"/>
</dbReference>
<dbReference type="SUPFAM" id="SSF56529">
    <property type="entry name" value="FAH"/>
    <property type="match status" value="1"/>
</dbReference>
<dbReference type="PANTHER" id="PTHR30143:SF0">
    <property type="entry name" value="2-KETO-4-PENTENOATE HYDRATASE"/>
    <property type="match status" value="1"/>
</dbReference>
<dbReference type="InterPro" id="IPR036663">
    <property type="entry name" value="Fumarylacetoacetase_C_sf"/>
</dbReference>
<dbReference type="PANTHER" id="PTHR30143">
    <property type="entry name" value="ACID HYDRATASE"/>
    <property type="match status" value="1"/>
</dbReference>
<sequence>MGTFAKAIRQIASRSGSRSVKLNGNLYAQAGRILADSRAGVNKSPAGIYTYIAGHEVNEIVDLPVPLTLEDGYQIQIEAEKHLMKEFGWKKCGFKVGATSEAIQNTLGIKTPFYGTIFNDRLYRKDLGVDCMSCGIEIDIIDSPDHSNQWCSFGAFSKSEHNCRGIEAEFGFILKQDILQREADYTWEEVAEYVDEIVPCIEICGSRFEVAVPPGNAPLVIADGAGNSAFLVCNAHEHGPQVHSCTHFTHISYHSRIAISFSKSLVTTYKFHYIAELMFTL</sequence>
<organism evidence="1">
    <name type="scientific">Aplanochytrium stocchinoi</name>
    <dbReference type="NCBI Taxonomy" id="215587"/>
    <lineage>
        <taxon>Eukaryota</taxon>
        <taxon>Sar</taxon>
        <taxon>Stramenopiles</taxon>
        <taxon>Bigyra</taxon>
        <taxon>Labyrinthulomycetes</taxon>
        <taxon>Thraustochytrida</taxon>
        <taxon>Thraustochytriidae</taxon>
        <taxon>Aplanochytrium</taxon>
    </lineage>
</organism>
<reference evidence="1" key="1">
    <citation type="submission" date="2021-01" db="EMBL/GenBank/DDBJ databases">
        <authorList>
            <person name="Corre E."/>
            <person name="Pelletier E."/>
            <person name="Niang G."/>
            <person name="Scheremetjew M."/>
            <person name="Finn R."/>
            <person name="Kale V."/>
            <person name="Holt S."/>
            <person name="Cochrane G."/>
            <person name="Meng A."/>
            <person name="Brown T."/>
            <person name="Cohen L."/>
        </authorList>
    </citation>
    <scope>NUCLEOTIDE SEQUENCE</scope>
    <source>
        <strain evidence="1">GSBS06</strain>
    </source>
</reference>
<name>A0A7S3LS62_9STRA</name>
<dbReference type="InterPro" id="IPR050772">
    <property type="entry name" value="Hydratase-Decarb/MhpD_sf"/>
</dbReference>
<evidence type="ECO:0000313" key="1">
    <source>
        <dbReference type="EMBL" id="CAE0439198.1"/>
    </source>
</evidence>
<dbReference type="GO" id="GO:0005737">
    <property type="term" value="C:cytoplasm"/>
    <property type="evidence" value="ECO:0007669"/>
    <property type="project" value="TreeGrafter"/>
</dbReference>